<reference evidence="2 3" key="1">
    <citation type="submission" date="2016-10" db="EMBL/GenBank/DDBJ databases">
        <authorList>
            <person name="de Groot N.N."/>
        </authorList>
    </citation>
    <scope>NUCLEOTIDE SEQUENCE [LARGE SCALE GENOMIC DNA]</scope>
    <source>
        <strain evidence="2">1</strain>
    </source>
</reference>
<dbReference type="AlphaFoldDB" id="A0A1G5SHS9"/>
<dbReference type="STRING" id="51642.NSMM_540023"/>
<proteinExistence type="predicted"/>
<evidence type="ECO:0000313" key="2">
    <source>
        <dbReference type="EMBL" id="SCZ86420.1"/>
    </source>
</evidence>
<dbReference type="EMBL" id="FMWO01000063">
    <property type="protein sequence ID" value="SCZ86420.1"/>
    <property type="molecule type" value="Genomic_DNA"/>
</dbReference>
<sequence>MFSFASNFLLIFIIIFTYIVAVIFFLFLAFRFHCIPFPTALPSRCFFRSCLAEQDIVEHTVRIRSG</sequence>
<accession>A0A1G5SHS9</accession>
<dbReference type="Proteomes" id="UP000198729">
    <property type="component" value="Unassembled WGS sequence"/>
</dbReference>
<organism evidence="2 3">
    <name type="scientific">Nitrosomonas mobilis</name>
    <dbReference type="NCBI Taxonomy" id="51642"/>
    <lineage>
        <taxon>Bacteria</taxon>
        <taxon>Pseudomonadati</taxon>
        <taxon>Pseudomonadota</taxon>
        <taxon>Betaproteobacteria</taxon>
        <taxon>Nitrosomonadales</taxon>
        <taxon>Nitrosomonadaceae</taxon>
        <taxon>Nitrosomonas</taxon>
    </lineage>
</organism>
<gene>
    <name evidence="2" type="ORF">NSMM_540023</name>
</gene>
<name>A0A1G5SHS9_9PROT</name>
<keyword evidence="1" id="KW-1133">Transmembrane helix</keyword>
<protein>
    <submittedName>
        <fullName evidence="2">Uncharacterized protein</fullName>
    </submittedName>
</protein>
<keyword evidence="1" id="KW-0472">Membrane</keyword>
<keyword evidence="1" id="KW-0812">Transmembrane</keyword>
<evidence type="ECO:0000313" key="3">
    <source>
        <dbReference type="Proteomes" id="UP000198729"/>
    </source>
</evidence>
<feature type="transmembrane region" description="Helical" evidence="1">
    <location>
        <begin position="6"/>
        <end position="30"/>
    </location>
</feature>
<evidence type="ECO:0000256" key="1">
    <source>
        <dbReference type="SAM" id="Phobius"/>
    </source>
</evidence>
<keyword evidence="3" id="KW-1185">Reference proteome</keyword>